<keyword evidence="5" id="KW-0677">Repeat</keyword>
<dbReference type="PANTHER" id="PTHR45624:SF1">
    <property type="entry name" value="SD08189P"/>
    <property type="match status" value="1"/>
</dbReference>
<keyword evidence="7" id="KW-0496">Mitochondrion</keyword>
<dbReference type="GO" id="GO:1990575">
    <property type="term" value="P:mitochondrial L-ornithine transmembrane transport"/>
    <property type="evidence" value="ECO:0007669"/>
    <property type="project" value="TreeGrafter"/>
</dbReference>
<reference evidence="10" key="2">
    <citation type="submission" date="2015-06" db="UniProtKB">
        <authorList>
            <consortium name="EnsemblMetazoa"/>
        </authorList>
    </citation>
    <scope>IDENTIFICATION</scope>
</reference>
<dbReference type="HOGENOM" id="CLU_2177363_0_0_1"/>
<evidence type="ECO:0000256" key="9">
    <source>
        <dbReference type="SAM" id="Phobius"/>
    </source>
</evidence>
<reference evidence="11" key="1">
    <citation type="submission" date="2013-02" db="EMBL/GenBank/DDBJ databases">
        <authorList>
            <person name="Hughes D."/>
        </authorList>
    </citation>
    <scope>NUCLEOTIDE SEQUENCE</scope>
    <source>
        <strain>Durham</strain>
        <strain evidence="11">NC isolate 2 -- Noor lab</strain>
    </source>
</reference>
<comment type="similarity">
    <text evidence="2">Belongs to the mitochondrial carrier (TC 2.A.29) family.</text>
</comment>
<dbReference type="Gene3D" id="1.50.40.10">
    <property type="entry name" value="Mitochondrial carrier domain"/>
    <property type="match status" value="1"/>
</dbReference>
<keyword evidence="3" id="KW-0813">Transport</keyword>
<dbReference type="InterPro" id="IPR018108">
    <property type="entry name" value="MCP_transmembrane"/>
</dbReference>
<organism evidence="10 11">
    <name type="scientific">Megaselia scalaris</name>
    <name type="common">Humpbacked fly</name>
    <name type="synonym">Phora scalaris</name>
    <dbReference type="NCBI Taxonomy" id="36166"/>
    <lineage>
        <taxon>Eukaryota</taxon>
        <taxon>Metazoa</taxon>
        <taxon>Ecdysozoa</taxon>
        <taxon>Arthropoda</taxon>
        <taxon>Hexapoda</taxon>
        <taxon>Insecta</taxon>
        <taxon>Pterygota</taxon>
        <taxon>Neoptera</taxon>
        <taxon>Endopterygota</taxon>
        <taxon>Diptera</taxon>
        <taxon>Brachycera</taxon>
        <taxon>Muscomorpha</taxon>
        <taxon>Platypezoidea</taxon>
        <taxon>Phoridae</taxon>
        <taxon>Megaseliini</taxon>
        <taxon>Megaselia</taxon>
    </lineage>
</organism>
<evidence type="ECO:0000313" key="10">
    <source>
        <dbReference type="EnsemblMetazoa" id="MESCA011336-PA"/>
    </source>
</evidence>
<keyword evidence="4 9" id="KW-0812">Transmembrane</keyword>
<dbReference type="InterPro" id="IPR023395">
    <property type="entry name" value="MCP_dom_sf"/>
</dbReference>
<name>T1H4W5_MEGSC</name>
<dbReference type="EMBL" id="CAQQ02136571">
    <property type="status" value="NOT_ANNOTATED_CDS"/>
    <property type="molecule type" value="Genomic_DNA"/>
</dbReference>
<dbReference type="STRING" id="36166.T1H4W5"/>
<dbReference type="GO" id="GO:0031966">
    <property type="term" value="C:mitochondrial membrane"/>
    <property type="evidence" value="ECO:0007669"/>
    <property type="project" value="UniProtKB-SubCell"/>
</dbReference>
<dbReference type="EMBL" id="CAQQ02136570">
    <property type="status" value="NOT_ANNOTATED_CDS"/>
    <property type="molecule type" value="Genomic_DNA"/>
</dbReference>
<keyword evidence="6 9" id="KW-1133">Transmembrane helix</keyword>
<dbReference type="GO" id="GO:0005289">
    <property type="term" value="F:high-affinity L-arginine transmembrane transporter activity"/>
    <property type="evidence" value="ECO:0007669"/>
    <property type="project" value="TreeGrafter"/>
</dbReference>
<dbReference type="PANTHER" id="PTHR45624">
    <property type="entry name" value="MITOCHONDRIAL BASIC AMINO ACIDS TRANSPORTER-RELATED"/>
    <property type="match status" value="1"/>
</dbReference>
<proteinExistence type="inferred from homology"/>
<dbReference type="Proteomes" id="UP000015102">
    <property type="component" value="Unassembled WGS sequence"/>
</dbReference>
<dbReference type="AlphaFoldDB" id="T1H4W5"/>
<dbReference type="InterPro" id="IPR050567">
    <property type="entry name" value="Mitochondrial_Carrier"/>
</dbReference>
<evidence type="ECO:0000256" key="5">
    <source>
        <dbReference type="ARBA" id="ARBA00022737"/>
    </source>
</evidence>
<sequence length="110" mass="12540">MDIIMGIHWTQSRHGNRPQIQRCRTQWTKSSKGIKGGMLFPLLTTGGINSILFGVYGNHLRQLQRTCHSDLQRKQLEDNHIFAAGTLAGFVQSFIACPFEIVKIRLQTHH</sequence>
<comment type="subcellular location">
    <subcellularLocation>
        <location evidence="1">Mitochondrion membrane</location>
        <topology evidence="1">Multi-pass membrane protein</topology>
    </subcellularLocation>
</comment>
<evidence type="ECO:0000256" key="4">
    <source>
        <dbReference type="ARBA" id="ARBA00022692"/>
    </source>
</evidence>
<dbReference type="EnsemblMetazoa" id="MESCA011336-RA">
    <property type="protein sequence ID" value="MESCA011336-PA"/>
    <property type="gene ID" value="MESCA011336"/>
</dbReference>
<evidence type="ECO:0000256" key="7">
    <source>
        <dbReference type="ARBA" id="ARBA00023128"/>
    </source>
</evidence>
<dbReference type="SUPFAM" id="SSF103506">
    <property type="entry name" value="Mitochondrial carrier"/>
    <property type="match status" value="1"/>
</dbReference>
<evidence type="ECO:0000256" key="2">
    <source>
        <dbReference type="ARBA" id="ARBA00006375"/>
    </source>
</evidence>
<keyword evidence="11" id="KW-1185">Reference proteome</keyword>
<evidence type="ECO:0000256" key="8">
    <source>
        <dbReference type="ARBA" id="ARBA00023136"/>
    </source>
</evidence>
<evidence type="ECO:0000256" key="6">
    <source>
        <dbReference type="ARBA" id="ARBA00022989"/>
    </source>
</evidence>
<dbReference type="EMBL" id="CAQQ02136572">
    <property type="status" value="NOT_ANNOTATED_CDS"/>
    <property type="molecule type" value="Genomic_DNA"/>
</dbReference>
<accession>T1H4W5</accession>
<feature type="transmembrane region" description="Helical" evidence="9">
    <location>
        <begin position="38"/>
        <end position="56"/>
    </location>
</feature>
<dbReference type="Pfam" id="PF00153">
    <property type="entry name" value="Mito_carr"/>
    <property type="match status" value="1"/>
</dbReference>
<evidence type="ECO:0000313" key="11">
    <source>
        <dbReference type="Proteomes" id="UP000015102"/>
    </source>
</evidence>
<evidence type="ECO:0000256" key="1">
    <source>
        <dbReference type="ARBA" id="ARBA00004225"/>
    </source>
</evidence>
<feature type="transmembrane region" description="Helical" evidence="9">
    <location>
        <begin position="81"/>
        <end position="102"/>
    </location>
</feature>
<evidence type="ECO:0000256" key="3">
    <source>
        <dbReference type="ARBA" id="ARBA00022448"/>
    </source>
</evidence>
<protein>
    <submittedName>
        <fullName evidence="10">Uncharacterized protein</fullName>
    </submittedName>
</protein>
<keyword evidence="8 9" id="KW-0472">Membrane</keyword>